<feature type="region of interest" description="Disordered" evidence="5">
    <location>
        <begin position="50"/>
        <end position="82"/>
    </location>
</feature>
<evidence type="ECO:0000256" key="2">
    <source>
        <dbReference type="ARBA" id="ARBA00009858"/>
    </source>
</evidence>
<dbReference type="AlphaFoldDB" id="A0A267GK31"/>
<comment type="subcellular location">
    <subcellularLocation>
        <location evidence="1">Mitochondrion</location>
    </subcellularLocation>
</comment>
<comment type="caution">
    <text evidence="6">The sequence shown here is derived from an EMBL/GenBank/DDBJ whole genome shotgun (WGS) entry which is preliminary data.</text>
</comment>
<dbReference type="OrthoDB" id="13601at2759"/>
<sequence>SSPCQKFACAIQDCLARHNYNPEECRSAMQNLIDCCARFRHVRQSCCELGGGSSSAAANPVSQSAKSSTHRQDSAGVSSYSQ</sequence>
<dbReference type="PANTHER" id="PTHR15590">
    <property type="entry name" value="CX9C MOTIF-CONTAINING PROTEIN 4"/>
    <property type="match status" value="1"/>
</dbReference>
<organism evidence="6 7">
    <name type="scientific">Macrostomum lignano</name>
    <dbReference type="NCBI Taxonomy" id="282301"/>
    <lineage>
        <taxon>Eukaryota</taxon>
        <taxon>Metazoa</taxon>
        <taxon>Spiralia</taxon>
        <taxon>Lophotrochozoa</taxon>
        <taxon>Platyhelminthes</taxon>
        <taxon>Rhabditophora</taxon>
        <taxon>Macrostomorpha</taxon>
        <taxon>Macrostomida</taxon>
        <taxon>Macrostomidae</taxon>
        <taxon>Macrostomum</taxon>
    </lineage>
</organism>
<evidence type="ECO:0008006" key="8">
    <source>
        <dbReference type="Google" id="ProtNLM"/>
    </source>
</evidence>
<accession>A0A267GK31</accession>
<proteinExistence type="inferred from homology"/>
<dbReference type="InterPro" id="IPR009069">
    <property type="entry name" value="Cys_alpha_HP_mot_SF"/>
</dbReference>
<dbReference type="PROSITE" id="PS51808">
    <property type="entry name" value="CHCH"/>
    <property type="match status" value="1"/>
</dbReference>
<dbReference type="PANTHER" id="PTHR15590:SF0">
    <property type="entry name" value="CX9C MOTIF-CONTAINING PROTEIN 4"/>
    <property type="match status" value="1"/>
</dbReference>
<keyword evidence="3" id="KW-0496">Mitochondrion</keyword>
<evidence type="ECO:0000256" key="4">
    <source>
        <dbReference type="ARBA" id="ARBA00023157"/>
    </source>
</evidence>
<protein>
    <recommendedName>
        <fullName evidence="8">Cx9C motif-containing protein 4, mitochondrial</fullName>
    </recommendedName>
</protein>
<keyword evidence="7" id="KW-1185">Reference proteome</keyword>
<dbReference type="InterPro" id="IPR027179">
    <property type="entry name" value="CMC4"/>
</dbReference>
<evidence type="ECO:0000256" key="3">
    <source>
        <dbReference type="ARBA" id="ARBA00023128"/>
    </source>
</evidence>
<reference evidence="6 7" key="1">
    <citation type="submission" date="2017-06" db="EMBL/GenBank/DDBJ databases">
        <title>A platform for efficient transgenesis in Macrostomum lignano, a flatworm model organism for stem cell research.</title>
        <authorList>
            <person name="Berezikov E."/>
        </authorList>
    </citation>
    <scope>NUCLEOTIDE SEQUENCE [LARGE SCALE GENOMIC DNA]</scope>
    <source>
        <strain evidence="6">DV1</strain>
        <tissue evidence="6">Whole organism</tissue>
    </source>
</reference>
<feature type="compositionally biased region" description="Polar residues" evidence="5">
    <location>
        <begin position="54"/>
        <end position="67"/>
    </location>
</feature>
<evidence type="ECO:0000313" key="7">
    <source>
        <dbReference type="Proteomes" id="UP000215902"/>
    </source>
</evidence>
<feature type="non-terminal residue" evidence="6">
    <location>
        <position position="1"/>
    </location>
</feature>
<evidence type="ECO:0000313" key="6">
    <source>
        <dbReference type="EMBL" id="PAA86398.1"/>
    </source>
</evidence>
<dbReference type="Gene3D" id="1.10.287.1130">
    <property type="entry name" value="CytochromE C oxidase copper chaperone"/>
    <property type="match status" value="1"/>
</dbReference>
<dbReference type="EMBL" id="NIVC01000282">
    <property type="protein sequence ID" value="PAA86398.1"/>
    <property type="molecule type" value="Genomic_DNA"/>
</dbReference>
<keyword evidence="4" id="KW-1015">Disulfide bond</keyword>
<evidence type="ECO:0000256" key="5">
    <source>
        <dbReference type="SAM" id="MobiDB-lite"/>
    </source>
</evidence>
<dbReference type="Proteomes" id="UP000215902">
    <property type="component" value="Unassembled WGS sequence"/>
</dbReference>
<dbReference type="Pfam" id="PF08991">
    <property type="entry name" value="CMC4"/>
    <property type="match status" value="1"/>
</dbReference>
<gene>
    <name evidence="6" type="ORF">BOX15_Mlig011155g1</name>
</gene>
<dbReference type="GO" id="GO:0005739">
    <property type="term" value="C:mitochondrion"/>
    <property type="evidence" value="ECO:0007669"/>
    <property type="project" value="UniProtKB-SubCell"/>
</dbReference>
<comment type="similarity">
    <text evidence="2">Belongs to the CMC4 family.</text>
</comment>
<name>A0A267GK31_9PLAT</name>
<evidence type="ECO:0000256" key="1">
    <source>
        <dbReference type="ARBA" id="ARBA00004173"/>
    </source>
</evidence>
<dbReference type="SUPFAM" id="SSF47072">
    <property type="entry name" value="Cysteine alpha-hairpin motif"/>
    <property type="match status" value="1"/>
</dbReference>